<dbReference type="EMBL" id="ML732208">
    <property type="protein sequence ID" value="KAB8074542.1"/>
    <property type="molecule type" value="Genomic_DNA"/>
</dbReference>
<evidence type="ECO:0000313" key="3">
    <source>
        <dbReference type="Proteomes" id="UP000326565"/>
    </source>
</evidence>
<keyword evidence="1" id="KW-0812">Transmembrane</keyword>
<evidence type="ECO:0000313" key="2">
    <source>
        <dbReference type="EMBL" id="KAB8074542.1"/>
    </source>
</evidence>
<keyword evidence="3" id="KW-1185">Reference proteome</keyword>
<proteinExistence type="predicted"/>
<dbReference type="AlphaFoldDB" id="A0A5N5X5F4"/>
<sequence>MESSHRLIQLPFFFLPLPCTVILRSGLHLSSQAVTSFNVQGQVFDASSPREMPKDTRIRFVPRISNSNSPHTYGYLFFSIVIIILYILVLF</sequence>
<keyword evidence="1" id="KW-0472">Membrane</keyword>
<evidence type="ECO:0000256" key="1">
    <source>
        <dbReference type="SAM" id="Phobius"/>
    </source>
</evidence>
<gene>
    <name evidence="2" type="ORF">BDV29DRAFT_121870</name>
</gene>
<keyword evidence="1" id="KW-1133">Transmembrane helix</keyword>
<organism evidence="2 3">
    <name type="scientific">Aspergillus leporis</name>
    <dbReference type="NCBI Taxonomy" id="41062"/>
    <lineage>
        <taxon>Eukaryota</taxon>
        <taxon>Fungi</taxon>
        <taxon>Dikarya</taxon>
        <taxon>Ascomycota</taxon>
        <taxon>Pezizomycotina</taxon>
        <taxon>Eurotiomycetes</taxon>
        <taxon>Eurotiomycetidae</taxon>
        <taxon>Eurotiales</taxon>
        <taxon>Aspergillaceae</taxon>
        <taxon>Aspergillus</taxon>
        <taxon>Aspergillus subgen. Circumdati</taxon>
    </lineage>
</organism>
<dbReference type="Proteomes" id="UP000326565">
    <property type="component" value="Unassembled WGS sequence"/>
</dbReference>
<accession>A0A5N5X5F4</accession>
<name>A0A5N5X5F4_9EURO</name>
<feature type="transmembrane region" description="Helical" evidence="1">
    <location>
        <begin position="72"/>
        <end position="90"/>
    </location>
</feature>
<protein>
    <submittedName>
        <fullName evidence="2">Uncharacterized protein</fullName>
    </submittedName>
</protein>
<reference evidence="2 3" key="1">
    <citation type="submission" date="2019-04" db="EMBL/GenBank/DDBJ databases">
        <title>Friends and foes A comparative genomics study of 23 Aspergillus species from section Flavi.</title>
        <authorList>
            <consortium name="DOE Joint Genome Institute"/>
            <person name="Kjaerbolling I."/>
            <person name="Vesth T."/>
            <person name="Frisvad J.C."/>
            <person name="Nybo J.L."/>
            <person name="Theobald S."/>
            <person name="Kildgaard S."/>
            <person name="Isbrandt T."/>
            <person name="Kuo A."/>
            <person name="Sato A."/>
            <person name="Lyhne E.K."/>
            <person name="Kogle M.E."/>
            <person name="Wiebenga A."/>
            <person name="Kun R.S."/>
            <person name="Lubbers R.J."/>
            <person name="Makela M.R."/>
            <person name="Barry K."/>
            <person name="Chovatia M."/>
            <person name="Clum A."/>
            <person name="Daum C."/>
            <person name="Haridas S."/>
            <person name="He G."/>
            <person name="LaButti K."/>
            <person name="Lipzen A."/>
            <person name="Mondo S."/>
            <person name="Riley R."/>
            <person name="Salamov A."/>
            <person name="Simmons B.A."/>
            <person name="Magnuson J.K."/>
            <person name="Henrissat B."/>
            <person name="Mortensen U.H."/>
            <person name="Larsen T.O."/>
            <person name="Devries R.P."/>
            <person name="Grigoriev I.V."/>
            <person name="Machida M."/>
            <person name="Baker S.E."/>
            <person name="Andersen M.R."/>
        </authorList>
    </citation>
    <scope>NUCLEOTIDE SEQUENCE [LARGE SCALE GENOMIC DNA]</scope>
    <source>
        <strain evidence="2 3">CBS 151.66</strain>
    </source>
</reference>